<feature type="region of interest" description="Disordered" evidence="6">
    <location>
        <begin position="1115"/>
        <end position="1138"/>
    </location>
</feature>
<proteinExistence type="predicted"/>
<evidence type="ECO:0000256" key="4">
    <source>
        <dbReference type="ARBA" id="ARBA00022989"/>
    </source>
</evidence>
<reference evidence="8" key="2">
    <citation type="submission" date="2011-03" db="EMBL/GenBank/DDBJ databases">
        <title>Comparative genomics and transcriptomics of Neospora caninum and Toxoplasma gondii.</title>
        <authorList>
            <person name="Reid A.J."/>
            <person name="Sohal A."/>
            <person name="Harris D."/>
            <person name="Quail M."/>
            <person name="Sanders M."/>
            <person name="Berriman M."/>
            <person name="Wastling J.M."/>
            <person name="Pain A."/>
        </authorList>
    </citation>
    <scope>NUCLEOTIDE SEQUENCE</scope>
    <source>
        <strain evidence="8">Liverpool</strain>
    </source>
</reference>
<evidence type="ECO:0000256" key="6">
    <source>
        <dbReference type="SAM" id="MobiDB-lite"/>
    </source>
</evidence>
<evidence type="ECO:0000256" key="7">
    <source>
        <dbReference type="SAM" id="Phobius"/>
    </source>
</evidence>
<feature type="compositionally biased region" description="Basic and acidic residues" evidence="6">
    <location>
        <begin position="200"/>
        <end position="211"/>
    </location>
</feature>
<keyword evidence="2 7" id="KW-0812">Transmembrane</keyword>
<dbReference type="InParanoid" id="F0VNB8"/>
<dbReference type="OMA" id="HMAYYTA"/>
<feature type="compositionally biased region" description="Low complexity" evidence="6">
    <location>
        <begin position="27"/>
        <end position="54"/>
    </location>
</feature>
<feature type="transmembrane region" description="Helical" evidence="7">
    <location>
        <begin position="1431"/>
        <end position="1453"/>
    </location>
</feature>
<feature type="region of interest" description="Disordered" evidence="6">
    <location>
        <begin position="976"/>
        <end position="1008"/>
    </location>
</feature>
<feature type="region of interest" description="Disordered" evidence="6">
    <location>
        <begin position="1"/>
        <end position="54"/>
    </location>
</feature>
<feature type="transmembrane region" description="Helical" evidence="7">
    <location>
        <begin position="1398"/>
        <end position="1419"/>
    </location>
</feature>
<feature type="compositionally biased region" description="Low complexity" evidence="6">
    <location>
        <begin position="1522"/>
        <end position="1533"/>
    </location>
</feature>
<feature type="region of interest" description="Disordered" evidence="6">
    <location>
        <begin position="1488"/>
        <end position="1588"/>
    </location>
</feature>
<evidence type="ECO:0000313" key="10">
    <source>
        <dbReference type="Proteomes" id="UP000007494"/>
    </source>
</evidence>
<feature type="compositionally biased region" description="Polar residues" evidence="6">
    <location>
        <begin position="1307"/>
        <end position="1324"/>
    </location>
</feature>
<feature type="compositionally biased region" description="Low complexity" evidence="6">
    <location>
        <begin position="453"/>
        <end position="464"/>
    </location>
</feature>
<feature type="region of interest" description="Disordered" evidence="6">
    <location>
        <begin position="1253"/>
        <end position="1324"/>
    </location>
</feature>
<protein>
    <submittedName>
        <fullName evidence="9">Inositol phospholipid synthesis Scs3p domain-containing protein</fullName>
    </submittedName>
</protein>
<reference evidence="9" key="4">
    <citation type="journal article" date="2015" name="PLoS ONE">
        <title>Comprehensive Evaluation of Toxoplasma gondii VEG and Neospora caninum LIV Genomes with Tachyzoite Stage Transcriptome and Proteome Defines Novel Transcript Features.</title>
        <authorList>
            <person name="Ramaprasad A."/>
            <person name="Mourier T."/>
            <person name="Naeem R."/>
            <person name="Malas T.B."/>
            <person name="Moussa E."/>
            <person name="Panigrahi A."/>
            <person name="Vermont S.J."/>
            <person name="Otto T.D."/>
            <person name="Wastling J."/>
            <person name="Pain A."/>
        </authorList>
    </citation>
    <scope>NUCLEOTIDE SEQUENCE</scope>
    <source>
        <strain evidence="9">Liverpool</strain>
    </source>
</reference>
<feature type="compositionally biased region" description="Polar residues" evidence="6">
    <location>
        <begin position="281"/>
        <end position="293"/>
    </location>
</feature>
<dbReference type="eggNOG" id="ENOG502SFKI">
    <property type="taxonomic scope" value="Eukaryota"/>
</dbReference>
<accession>F0VNB8</accession>
<reference evidence="10" key="3">
    <citation type="journal article" date="2012" name="PLoS Pathog.">
        <title>Comparative genomics of the apicomplexan parasites Toxoplasma gondii and Neospora caninum: Coccidia differing in host range and transmission strategy.</title>
        <authorList>
            <person name="Reid A.J."/>
            <person name="Vermont S.J."/>
            <person name="Cotton J.A."/>
            <person name="Harris D."/>
            <person name="Hill-Cawthorne G.A."/>
            <person name="Konen-Waisman S."/>
            <person name="Latham S.M."/>
            <person name="Mourier T."/>
            <person name="Norton R."/>
            <person name="Quail M.A."/>
            <person name="Sanders M."/>
            <person name="Shanmugam D."/>
            <person name="Sohal A."/>
            <person name="Wasmuth J.D."/>
            <person name="Brunk B."/>
            <person name="Grigg M.E."/>
            <person name="Howard J.C."/>
            <person name="Parkinson J."/>
            <person name="Roos D.S."/>
            <person name="Trees A.J."/>
            <person name="Berriman M."/>
            <person name="Pain A."/>
            <person name="Wastling J.M."/>
        </authorList>
    </citation>
    <scope>NUCLEOTIDE SEQUENCE [LARGE SCALE GENOMIC DNA]</scope>
    <source>
        <strain evidence="10">Liverpool</strain>
    </source>
</reference>
<dbReference type="VEuPathDB" id="ToxoDB:NCLIV_056380"/>
<evidence type="ECO:0000313" key="9">
    <source>
        <dbReference type="EMBL" id="CEL69941.1"/>
    </source>
</evidence>
<dbReference type="Pfam" id="PF10261">
    <property type="entry name" value="FIT"/>
    <property type="match status" value="1"/>
</dbReference>
<feature type="compositionally biased region" description="Basic and acidic residues" evidence="6">
    <location>
        <begin position="1550"/>
        <end position="1577"/>
    </location>
</feature>
<feature type="region of interest" description="Disordered" evidence="6">
    <location>
        <begin position="874"/>
        <end position="895"/>
    </location>
</feature>
<feature type="region of interest" description="Disordered" evidence="6">
    <location>
        <begin position="712"/>
        <end position="739"/>
    </location>
</feature>
<organism evidence="8 10">
    <name type="scientific">Neospora caninum (strain Liverpool)</name>
    <dbReference type="NCBI Taxonomy" id="572307"/>
    <lineage>
        <taxon>Eukaryota</taxon>
        <taxon>Sar</taxon>
        <taxon>Alveolata</taxon>
        <taxon>Apicomplexa</taxon>
        <taxon>Conoidasida</taxon>
        <taxon>Coccidia</taxon>
        <taxon>Eucoccidiorida</taxon>
        <taxon>Eimeriorina</taxon>
        <taxon>Sarcocystidae</taxon>
        <taxon>Neospora</taxon>
    </lineage>
</organism>
<comment type="subcellular location">
    <subcellularLocation>
        <location evidence="1">Endoplasmic reticulum membrane</location>
        <topology evidence="1">Multi-pass membrane protein</topology>
    </subcellularLocation>
</comment>
<dbReference type="GO" id="GO:0019915">
    <property type="term" value="P:lipid storage"/>
    <property type="evidence" value="ECO:0007669"/>
    <property type="project" value="InterPro"/>
</dbReference>
<feature type="compositionally biased region" description="Acidic residues" evidence="6">
    <location>
        <begin position="189"/>
        <end position="199"/>
    </location>
</feature>
<keyword evidence="5 7" id="KW-0472">Membrane</keyword>
<evidence type="ECO:0000256" key="3">
    <source>
        <dbReference type="ARBA" id="ARBA00022824"/>
    </source>
</evidence>
<evidence type="ECO:0000256" key="2">
    <source>
        <dbReference type="ARBA" id="ARBA00022692"/>
    </source>
</evidence>
<dbReference type="EMBL" id="FR823392">
    <property type="protein sequence ID" value="CBZ55214.1"/>
    <property type="molecule type" value="Genomic_DNA"/>
</dbReference>
<feature type="region of interest" description="Disordered" evidence="6">
    <location>
        <begin position="527"/>
        <end position="568"/>
    </location>
</feature>
<name>F0VNB8_NEOCL</name>
<feature type="compositionally biased region" description="Polar residues" evidence="6">
    <location>
        <begin position="1277"/>
        <end position="1295"/>
    </location>
</feature>
<dbReference type="Proteomes" id="UP000007494">
    <property type="component" value="Chromosome XI"/>
</dbReference>
<feature type="compositionally biased region" description="Low complexity" evidence="6">
    <location>
        <begin position="1115"/>
        <end position="1131"/>
    </location>
</feature>
<feature type="region of interest" description="Disordered" evidence="6">
    <location>
        <begin position="267"/>
        <end position="296"/>
    </location>
</feature>
<keyword evidence="10" id="KW-1185">Reference proteome</keyword>
<dbReference type="GO" id="GO:0010945">
    <property type="term" value="F:coenzyme A diphosphatase activity"/>
    <property type="evidence" value="ECO:0007669"/>
    <property type="project" value="InterPro"/>
</dbReference>
<reference evidence="8" key="1">
    <citation type="submission" date="2011-02" db="EMBL/GenBank/DDBJ databases">
        <authorList>
            <person name="Aslett M."/>
        </authorList>
    </citation>
    <scope>NUCLEOTIDE SEQUENCE</scope>
    <source>
        <strain evidence="8">Liverpool</strain>
    </source>
</reference>
<dbReference type="RefSeq" id="XP_003885242.1">
    <property type="nucleotide sequence ID" value="XM_003885193.1"/>
</dbReference>
<dbReference type="InterPro" id="IPR019388">
    <property type="entry name" value="FIT"/>
</dbReference>
<feature type="transmembrane region" description="Helical" evidence="7">
    <location>
        <begin position="595"/>
        <end position="616"/>
    </location>
</feature>
<feature type="compositionally biased region" description="Low complexity" evidence="6">
    <location>
        <begin position="164"/>
        <end position="186"/>
    </location>
</feature>
<feature type="compositionally biased region" description="Basic and acidic residues" evidence="6">
    <location>
        <begin position="421"/>
        <end position="431"/>
    </location>
</feature>
<evidence type="ECO:0000313" key="8">
    <source>
        <dbReference type="EMBL" id="CBZ55214.1"/>
    </source>
</evidence>
<keyword evidence="4 7" id="KW-1133">Transmembrane helix</keyword>
<feature type="compositionally biased region" description="Low complexity" evidence="6">
    <location>
        <begin position="881"/>
        <end position="895"/>
    </location>
</feature>
<gene>
    <name evidence="9" type="ORF">BN1204_056380</name>
    <name evidence="8" type="ORF">NCLIV_056380</name>
</gene>
<feature type="transmembrane region" description="Helical" evidence="7">
    <location>
        <begin position="1188"/>
        <end position="1210"/>
    </location>
</feature>
<feature type="transmembrane region" description="Helical" evidence="7">
    <location>
        <begin position="1222"/>
        <end position="1240"/>
    </location>
</feature>
<feature type="region of interest" description="Disordered" evidence="6">
    <location>
        <begin position="450"/>
        <end position="483"/>
    </location>
</feature>
<feature type="region of interest" description="Disordered" evidence="6">
    <location>
        <begin position="421"/>
        <end position="440"/>
    </location>
</feature>
<dbReference type="OrthoDB" id="332130at2759"/>
<feature type="compositionally biased region" description="Low complexity" evidence="6">
    <location>
        <begin position="66"/>
        <end position="84"/>
    </location>
</feature>
<feature type="compositionally biased region" description="Basic and acidic residues" evidence="6">
    <location>
        <begin position="991"/>
        <end position="1008"/>
    </location>
</feature>
<sequence length="1588" mass="166411">MIDASHQPLSPIRGRRPSTEASDQPTADSVSSPPSLPSAVDAAGGASGGPRSRYSFARSSISRASISSASSASSGLSLPASSQRASRRSFRRDRGIESSGVSSAMRAYTPQVHTFHEDLQEPPGSASGEVSPGTPSPGAGTRRSRMATPAACSAFSSSVLSSSSEDSISSLASSPNPSSLTSPTPLEDNGPEDEGLDGEDAFRDYAGREDCSSVPLTPSLGVDRFLSSGTCAFLRSRSSSSLTRGEPEGTPRMPYLDLCTSVQPALDSAPASRGYRRQHRSVSPASSLSTERPTSAAIRHAHRTAGTPFAAPRRAGPSVHFPSGLSSFNHRGGAAGVFAFSAATEGEGSEAVSSSGDESVVRGRGQVSFCSSPHSYEDDVTRASCRVADLSGRMQRPRHNAAFLVDPVVSASVCSHLYPRRTREGGPEIRHANGSASKAGNQLYIEGARELTPPRSLSPPAAADASRRAEGPGSRSHVSPGFVDLPSPSSLLLHLDEATTGTAVGEERRGGWRKFLASLAAMRARKWSSSDGKGMAPGAVTTTLGEDEDDPDPVTPSTASPPPPSLKGRVREMAAATRRASSACIRPGRLSGRCYFYMHLLSLLLLLCLVLLAGTLHHDQKIHRLRPKQVAELQLHTSQRLWAACARASSASASPLGPAAFLESSAVVASDVSLESGGARALEAAQAWHERISAPSFLRICRHVGRGWLPSGRARGEESSDGAAAAVTSNEGDPGKDLGLSAESVTAGKILSCFLRPCEGTGSSPSPSCMHWPSASSLEAGARFPTCRASPAWRGLDDLAQLCLPLVELQADVPAKTASAALGPASGDARADAQAGCDTWRSTMLQQSGLSETCAAASSAGVCQANSASRATTAALSNENAAPATPGSSADPASPSGSGLALPAFSFPRSVSFFFFHREGLPASFLDPERHVLACTEVDSPFLHLFSSLRTSDAYRMFSASFVSLLSSVSTVFSPHEGDDRTHEGAPPAGDKSKQTGELVARKSHDETSAGPFTLETRARACKQIFRGAACSASLADFELGVVSLLAASCQQSCRDRASRLGCLDEDLAADAKRQRAGAYASTLRAAFGNLLPQFFLLSYESALAAQEATETASASQGAAAAGQGPPSQGTESPPPHLSPVLPVDRHAVASDAYAPLPSFLPQSSLLFDFAVFATPCYPFSRFLHRRLVSWGGLQFHILLFGGWIHSLFAPEPLTLLHVPRAFFLVLVSAYRGLVLYEGLNWIEKAVWARNTHCGRPEERNPSEASTPTTDKETSGDGAQQEPSPDNRGTATRSQATEEDGERTRPDTSSTEDGASSGDKTNSEGGWWARKDLSDHVVLYVMAIVFMSIEVSAARSSHAPPSFSEVPTPTTGADASRRRARWFTCLPPCLLPRKISSFLYILVFAYYGILFLCCLHMAYYTAVFFHTPEEIWAGLTVGLCFLVLPIILVLEVLEKPSLQRIGIGSGEKKAAERAAAAAAAASASAAGAQNQAGGDEPAGGASPRVGKTRRGSRTVATDEHAGSATEAGAAVSGGVEGSSRESNKASAVRLAERGVAHAENRDGECQSAEETARRGVRDGGCARGTHAL</sequence>
<dbReference type="EMBL" id="LN714486">
    <property type="protein sequence ID" value="CEL69941.1"/>
    <property type="molecule type" value="Genomic_DNA"/>
</dbReference>
<feature type="region of interest" description="Disordered" evidence="6">
    <location>
        <begin position="164"/>
        <end position="219"/>
    </location>
</feature>
<evidence type="ECO:0000256" key="5">
    <source>
        <dbReference type="ARBA" id="ARBA00023136"/>
    </source>
</evidence>
<dbReference type="GO" id="GO:0005789">
    <property type="term" value="C:endoplasmic reticulum membrane"/>
    <property type="evidence" value="ECO:0007669"/>
    <property type="project" value="UniProtKB-SubCell"/>
</dbReference>
<dbReference type="GeneID" id="13446929"/>
<feature type="region of interest" description="Disordered" evidence="6">
    <location>
        <begin position="66"/>
        <end position="150"/>
    </location>
</feature>
<keyword evidence="3" id="KW-0256">Endoplasmic reticulum</keyword>
<evidence type="ECO:0000256" key="1">
    <source>
        <dbReference type="ARBA" id="ARBA00004477"/>
    </source>
</evidence>